<dbReference type="SUPFAM" id="SSF111369">
    <property type="entry name" value="HlyD-like secretion proteins"/>
    <property type="match status" value="1"/>
</dbReference>
<keyword evidence="3" id="KW-0732">Signal</keyword>
<evidence type="ECO:0000259" key="4">
    <source>
        <dbReference type="Pfam" id="PF25917"/>
    </source>
</evidence>
<feature type="signal peptide" evidence="3">
    <location>
        <begin position="1"/>
        <end position="22"/>
    </location>
</feature>
<dbReference type="GO" id="GO:0015562">
    <property type="term" value="F:efflux transmembrane transporter activity"/>
    <property type="evidence" value="ECO:0007669"/>
    <property type="project" value="TreeGrafter"/>
</dbReference>
<dbReference type="Proteomes" id="UP000199452">
    <property type="component" value="Unassembled WGS sequence"/>
</dbReference>
<comment type="similarity">
    <text evidence="1">Belongs to the membrane fusion protein (MFP) (TC 8.A.1) family.</text>
</comment>
<name>A0A1G6GXC3_9BACT</name>
<dbReference type="PANTHER" id="PTHR30469:SF15">
    <property type="entry name" value="HLYD FAMILY OF SECRETION PROTEINS"/>
    <property type="match status" value="1"/>
</dbReference>
<keyword evidence="6" id="KW-1185">Reference proteome</keyword>
<accession>A0A1G6GXC3</accession>
<dbReference type="InterPro" id="IPR058625">
    <property type="entry name" value="MdtA-like_BSH"/>
</dbReference>
<dbReference type="PANTHER" id="PTHR30469">
    <property type="entry name" value="MULTIDRUG RESISTANCE PROTEIN MDTA"/>
    <property type="match status" value="1"/>
</dbReference>
<dbReference type="NCBIfam" id="TIGR01730">
    <property type="entry name" value="RND_mfp"/>
    <property type="match status" value="1"/>
</dbReference>
<dbReference type="AlphaFoldDB" id="A0A1G6GXC3"/>
<dbReference type="PROSITE" id="PS51257">
    <property type="entry name" value="PROKAR_LIPOPROTEIN"/>
    <property type="match status" value="1"/>
</dbReference>
<evidence type="ECO:0000256" key="2">
    <source>
        <dbReference type="SAM" id="Coils"/>
    </source>
</evidence>
<protein>
    <submittedName>
        <fullName evidence="5">RND family efflux transporter, MFP subunit</fullName>
    </submittedName>
</protein>
<dbReference type="Gene3D" id="1.10.287.470">
    <property type="entry name" value="Helix hairpin bin"/>
    <property type="match status" value="1"/>
</dbReference>
<keyword evidence="2" id="KW-0175">Coiled coil</keyword>
<evidence type="ECO:0000256" key="3">
    <source>
        <dbReference type="SAM" id="SignalP"/>
    </source>
</evidence>
<feature type="domain" description="Multidrug resistance protein MdtA-like barrel-sandwich hybrid" evidence="4">
    <location>
        <begin position="90"/>
        <end position="204"/>
    </location>
</feature>
<feature type="coiled-coil region" evidence="2">
    <location>
        <begin position="158"/>
        <end position="185"/>
    </location>
</feature>
<dbReference type="Gene3D" id="2.40.50.100">
    <property type="match status" value="1"/>
</dbReference>
<dbReference type="STRING" id="1640674.SAMN05216323_10053"/>
<dbReference type="Pfam" id="PF25917">
    <property type="entry name" value="BSH_RND"/>
    <property type="match status" value="1"/>
</dbReference>
<proteinExistence type="inferred from homology"/>
<dbReference type="GO" id="GO:1990281">
    <property type="term" value="C:efflux pump complex"/>
    <property type="evidence" value="ECO:0007669"/>
    <property type="project" value="TreeGrafter"/>
</dbReference>
<feature type="chain" id="PRO_5011528640" evidence="3">
    <location>
        <begin position="23"/>
        <end position="372"/>
    </location>
</feature>
<evidence type="ECO:0000313" key="5">
    <source>
        <dbReference type="EMBL" id="SDB86584.1"/>
    </source>
</evidence>
<dbReference type="InterPro" id="IPR006143">
    <property type="entry name" value="RND_pump_MFP"/>
</dbReference>
<dbReference type="Gene3D" id="2.40.30.170">
    <property type="match status" value="1"/>
</dbReference>
<dbReference type="RefSeq" id="WP_170829971.1">
    <property type="nucleotide sequence ID" value="NZ_FMYP01000005.1"/>
</dbReference>
<dbReference type="EMBL" id="FMYP01000005">
    <property type="protein sequence ID" value="SDB86584.1"/>
    <property type="molecule type" value="Genomic_DNA"/>
</dbReference>
<dbReference type="Gene3D" id="2.40.420.20">
    <property type="match status" value="1"/>
</dbReference>
<evidence type="ECO:0000256" key="1">
    <source>
        <dbReference type="ARBA" id="ARBA00009477"/>
    </source>
</evidence>
<evidence type="ECO:0000313" key="6">
    <source>
        <dbReference type="Proteomes" id="UP000199452"/>
    </source>
</evidence>
<reference evidence="5 6" key="1">
    <citation type="submission" date="2016-09" db="EMBL/GenBank/DDBJ databases">
        <authorList>
            <person name="Capua I."/>
            <person name="De Benedictis P."/>
            <person name="Joannis T."/>
            <person name="Lombin L.H."/>
            <person name="Cattoli G."/>
        </authorList>
    </citation>
    <scope>NUCLEOTIDE SEQUENCE [LARGE SCALE GENOMIC DNA]</scope>
    <source>
        <strain evidence="5 6">A7P-90m</strain>
    </source>
</reference>
<sequence length="372" mass="41163">MKTKFVAIALSALLFACSSSNQDQLTKLKGERDKLNLSIEQLEQKMLAETPDSLKENKSTLVSTQIIAYQPFVHNIKVYGHLDGDQNAAVFAESPGTVIAKYADVGAVVKKGQVLAQLDDAQYKNSLQGLESQYQLALDLFNKQKRLWDQKVGSEIQYLQAKTTKESLEQQIASTRELIDKFKIKAPISGTIEECNVRIGALVSPDPRLVAYRVVTFGQLKVKAEVSEAYISKVTRGDKVTITFPDINATLSSQIDFVSKYINPVNRTFMIESPVQANSMNLKANMVAIVNINDYRNEKAIVVSQNQILTDASGSYIYIAKQIEKQLIATKQKVTLGLSNNGITEIIGGLKLGDQVITVGYQDLVEGEHIKR</sequence>
<organism evidence="5 6">
    <name type="scientific">Williamwhitmania taraxaci</name>
    <dbReference type="NCBI Taxonomy" id="1640674"/>
    <lineage>
        <taxon>Bacteria</taxon>
        <taxon>Pseudomonadati</taxon>
        <taxon>Bacteroidota</taxon>
        <taxon>Bacteroidia</taxon>
        <taxon>Bacteroidales</taxon>
        <taxon>Williamwhitmaniaceae</taxon>
        <taxon>Williamwhitmania</taxon>
    </lineage>
</organism>
<gene>
    <name evidence="5" type="ORF">SAMN05216323_10053</name>
</gene>